<comment type="catalytic activity">
    <reaction evidence="1">
        <text>S-ubiquitinyl-[E2 ubiquitin-conjugating enzyme]-L-cysteine + [acceptor protein]-L-lysine = [E2 ubiquitin-conjugating enzyme]-L-cysteine + N(6)-ubiquitinyl-[acceptor protein]-L-lysine.</text>
        <dbReference type="EC" id="2.3.2.26"/>
    </reaction>
</comment>
<dbReference type="STRING" id="61395.A0A1Y1W7Y8"/>
<organism evidence="7 8">
    <name type="scientific">Linderina pennispora</name>
    <dbReference type="NCBI Taxonomy" id="61395"/>
    <lineage>
        <taxon>Eukaryota</taxon>
        <taxon>Fungi</taxon>
        <taxon>Fungi incertae sedis</taxon>
        <taxon>Zoopagomycota</taxon>
        <taxon>Kickxellomycotina</taxon>
        <taxon>Kickxellomycetes</taxon>
        <taxon>Kickxellales</taxon>
        <taxon>Kickxellaceae</taxon>
        <taxon>Linderina</taxon>
    </lineage>
</organism>
<dbReference type="GO" id="GO:0061630">
    <property type="term" value="F:ubiquitin protein ligase activity"/>
    <property type="evidence" value="ECO:0007669"/>
    <property type="project" value="UniProtKB-EC"/>
</dbReference>
<dbReference type="EC" id="2.3.2.26" evidence="2"/>
<reference evidence="7 8" key="1">
    <citation type="submission" date="2016-07" db="EMBL/GenBank/DDBJ databases">
        <title>Pervasive Adenine N6-methylation of Active Genes in Fungi.</title>
        <authorList>
            <consortium name="DOE Joint Genome Institute"/>
            <person name="Mondo S.J."/>
            <person name="Dannebaum R.O."/>
            <person name="Kuo R.C."/>
            <person name="Labutti K."/>
            <person name="Haridas S."/>
            <person name="Kuo A."/>
            <person name="Salamov A."/>
            <person name="Ahrendt S.R."/>
            <person name="Lipzen A."/>
            <person name="Sullivan W."/>
            <person name="Andreopoulos W.B."/>
            <person name="Clum A."/>
            <person name="Lindquist E."/>
            <person name="Daum C."/>
            <person name="Ramamoorthy G.K."/>
            <person name="Gryganskyi A."/>
            <person name="Culley D."/>
            <person name="Magnuson J.K."/>
            <person name="James T.Y."/>
            <person name="O'Malley M.A."/>
            <person name="Stajich J.E."/>
            <person name="Spatafora J.W."/>
            <person name="Visel A."/>
            <person name="Grigoriev I.V."/>
        </authorList>
    </citation>
    <scope>NUCLEOTIDE SEQUENCE [LARGE SCALE GENOMIC DNA]</scope>
    <source>
        <strain evidence="7 8">ATCC 12442</strain>
    </source>
</reference>
<evidence type="ECO:0000256" key="4">
    <source>
        <dbReference type="ARBA" id="ARBA00022786"/>
    </source>
</evidence>
<sequence>MLAPRVAILRYIPFVVPFNDRVRLFHALVNKDRGRLGLGSLGSAIHASPMGMMAVARATVRRGSIFNDGFRALRSDNFKRRMHIEFIDRYGMPEAGIDGGGVFKEFLTSLVREAFDPKLGLFNTTPQNNIYPSPSALDDAEQRILTLDKLRFLGAVIGKALYEGVLVDAPFALFFLIRWMNQLPGFNDLPTLDEDLYRGLVNLKNYPVGDATQQSDDDDSDEDEIYQTRTVPLVPRGDRLKVTSQNRLLYVDLVAQYRLVKQIDAPVNAFVAGLHSVIPPVWLTLLFASPLELSHLLCGNANAIDIDDWKRNTVYEGAYKAAATKHPTIVNFWSVVEHDLTERQRSELCRFATSCERPPLLGFGELTPRFCIRSSDDGGENTGLILRPSEEQNARLPSASTCVNLLKLPIYSSRGVLREKLVTAIESGAGFDLS</sequence>
<accession>A0A1Y1W7Y8</accession>
<dbReference type="Gene3D" id="3.30.2410.10">
    <property type="entry name" value="Hect, E3 ligase catalytic domain"/>
    <property type="match status" value="1"/>
</dbReference>
<keyword evidence="8" id="KW-1185">Reference proteome</keyword>
<dbReference type="SUPFAM" id="SSF56204">
    <property type="entry name" value="Hect, E3 ligase catalytic domain"/>
    <property type="match status" value="1"/>
</dbReference>
<dbReference type="GO" id="GO:0000209">
    <property type="term" value="P:protein polyubiquitination"/>
    <property type="evidence" value="ECO:0007669"/>
    <property type="project" value="InterPro"/>
</dbReference>
<dbReference type="InterPro" id="IPR035983">
    <property type="entry name" value="Hect_E3_ubiquitin_ligase"/>
</dbReference>
<keyword evidence="4 5" id="KW-0833">Ubl conjugation pathway</keyword>
<comment type="caution">
    <text evidence="7">The sequence shown here is derived from an EMBL/GenBank/DDBJ whole genome shotgun (WGS) entry which is preliminary data.</text>
</comment>
<dbReference type="GO" id="GO:0006511">
    <property type="term" value="P:ubiquitin-dependent protein catabolic process"/>
    <property type="evidence" value="ECO:0007669"/>
    <property type="project" value="TreeGrafter"/>
</dbReference>
<dbReference type="InterPro" id="IPR044611">
    <property type="entry name" value="E3A/B/C-like"/>
</dbReference>
<dbReference type="SMART" id="SM00119">
    <property type="entry name" value="HECTc"/>
    <property type="match status" value="1"/>
</dbReference>
<dbReference type="PROSITE" id="PS50237">
    <property type="entry name" value="HECT"/>
    <property type="match status" value="1"/>
</dbReference>
<dbReference type="AlphaFoldDB" id="A0A1Y1W7Y8"/>
<dbReference type="InterPro" id="IPR000569">
    <property type="entry name" value="HECT_dom"/>
</dbReference>
<dbReference type="GeneID" id="63801610"/>
<dbReference type="RefSeq" id="XP_040743325.1">
    <property type="nucleotide sequence ID" value="XM_040884962.1"/>
</dbReference>
<evidence type="ECO:0000256" key="2">
    <source>
        <dbReference type="ARBA" id="ARBA00012485"/>
    </source>
</evidence>
<dbReference type="OrthoDB" id="8068875at2759"/>
<evidence type="ECO:0000259" key="6">
    <source>
        <dbReference type="PROSITE" id="PS50237"/>
    </source>
</evidence>
<feature type="domain" description="HECT" evidence="6">
    <location>
        <begin position="74"/>
        <end position="434"/>
    </location>
</feature>
<evidence type="ECO:0000256" key="1">
    <source>
        <dbReference type="ARBA" id="ARBA00000885"/>
    </source>
</evidence>
<evidence type="ECO:0000313" key="7">
    <source>
        <dbReference type="EMBL" id="ORX69637.1"/>
    </source>
</evidence>
<dbReference type="Gene3D" id="3.90.1750.10">
    <property type="entry name" value="Hect, E3 ligase catalytic domains"/>
    <property type="match status" value="1"/>
</dbReference>
<evidence type="ECO:0000256" key="3">
    <source>
        <dbReference type="ARBA" id="ARBA00022679"/>
    </source>
</evidence>
<dbReference type="EMBL" id="MCFD01000007">
    <property type="protein sequence ID" value="ORX69637.1"/>
    <property type="molecule type" value="Genomic_DNA"/>
</dbReference>
<gene>
    <name evidence="7" type="ORF">DL89DRAFT_235644</name>
</gene>
<dbReference type="Proteomes" id="UP000193922">
    <property type="component" value="Unassembled WGS sequence"/>
</dbReference>
<dbReference type="PANTHER" id="PTHR45700">
    <property type="entry name" value="UBIQUITIN-PROTEIN LIGASE E3C"/>
    <property type="match status" value="1"/>
</dbReference>
<proteinExistence type="predicted"/>
<dbReference type="Gene3D" id="3.30.2160.10">
    <property type="entry name" value="Hect, E3 ligase catalytic domain"/>
    <property type="match status" value="1"/>
</dbReference>
<protein>
    <recommendedName>
        <fullName evidence="2">HECT-type E3 ubiquitin transferase</fullName>
        <ecNumber evidence="2">2.3.2.26</ecNumber>
    </recommendedName>
</protein>
<dbReference type="PANTHER" id="PTHR45700:SF2">
    <property type="entry name" value="UBIQUITIN-PROTEIN LIGASE E3C"/>
    <property type="match status" value="1"/>
</dbReference>
<feature type="active site" description="Glycyl thioester intermediate" evidence="5">
    <location>
        <position position="402"/>
    </location>
</feature>
<keyword evidence="3" id="KW-0808">Transferase</keyword>
<evidence type="ECO:0000313" key="8">
    <source>
        <dbReference type="Proteomes" id="UP000193922"/>
    </source>
</evidence>
<name>A0A1Y1W7Y8_9FUNG</name>
<dbReference type="CDD" id="cd00078">
    <property type="entry name" value="HECTc"/>
    <property type="match status" value="1"/>
</dbReference>
<evidence type="ECO:0000256" key="5">
    <source>
        <dbReference type="PROSITE-ProRule" id="PRU00104"/>
    </source>
</evidence>
<dbReference type="Pfam" id="PF00632">
    <property type="entry name" value="HECT"/>
    <property type="match status" value="1"/>
</dbReference>